<sequence>MKFLFIGDIVGSPGRKMVEEYLPRLKRRYQPTVTIMNGENAAHGKGITEKIYKQLLEAGAQVITMGNHTWDNKNIFEFIDDAKMMIRPANYPAGVPGEGIKYLRINDQEVAVINLIGRTFMGNPNDDPFQKADELVTEASARTNFIFVDFHAETTSEKQAMGWFLSGRVSAVVGTHTHVQTADDRILDGGTAFLCDAGMTGPSDGILGMEREAIIRKFQTNLPTKFEVAEGREQLNGVVVKADPKTGKATTIERIRIDEAHPFFE</sequence>
<proteinExistence type="inferred from homology"/>
<evidence type="ECO:0000256" key="4">
    <source>
        <dbReference type="ARBA" id="ARBA00023004"/>
    </source>
</evidence>
<evidence type="ECO:0000256" key="1">
    <source>
        <dbReference type="ARBA" id="ARBA00001965"/>
    </source>
</evidence>
<dbReference type="GO" id="GO:0046872">
    <property type="term" value="F:metal ion binding"/>
    <property type="evidence" value="ECO:0007669"/>
    <property type="project" value="UniProtKB-KW"/>
</dbReference>
<organism evidence="8 9">
    <name type="scientific">Marinococcus luteus</name>
    <dbReference type="NCBI Taxonomy" id="1122204"/>
    <lineage>
        <taxon>Bacteria</taxon>
        <taxon>Bacillati</taxon>
        <taxon>Bacillota</taxon>
        <taxon>Bacilli</taxon>
        <taxon>Bacillales</taxon>
        <taxon>Bacillaceae</taxon>
        <taxon>Marinococcus</taxon>
    </lineage>
</organism>
<dbReference type="GO" id="GO:0004113">
    <property type="term" value="F:2',3'-cyclic-nucleotide 3'-phosphodiesterase activity"/>
    <property type="evidence" value="ECO:0007669"/>
    <property type="project" value="TreeGrafter"/>
</dbReference>
<keyword evidence="4" id="KW-0408">Iron</keyword>
<dbReference type="InterPro" id="IPR005235">
    <property type="entry name" value="YmdB-like"/>
</dbReference>
<feature type="binding site" evidence="7">
    <location>
        <position position="40"/>
    </location>
    <ligand>
        <name>Fe cation</name>
        <dbReference type="ChEBI" id="CHEBI:24875"/>
        <label>1</label>
    </ligand>
</feature>
<evidence type="ECO:0000256" key="2">
    <source>
        <dbReference type="ARBA" id="ARBA00022723"/>
    </source>
</evidence>
<dbReference type="CDD" id="cd07382">
    <property type="entry name" value="MPP_DR1281"/>
    <property type="match status" value="1"/>
</dbReference>
<dbReference type="OrthoDB" id="9801109at2"/>
<dbReference type="Gene3D" id="3.60.21.10">
    <property type="match status" value="1"/>
</dbReference>
<feature type="binding site" evidence="7">
    <location>
        <position position="39"/>
    </location>
    <ligand>
        <name>Fe cation</name>
        <dbReference type="ChEBI" id="CHEBI:24875"/>
        <label>2</label>
    </ligand>
</feature>
<feature type="binding site" evidence="7">
    <location>
        <position position="176"/>
    </location>
    <ligand>
        <name>Fe cation</name>
        <dbReference type="ChEBI" id="CHEBI:24875"/>
        <label>2</label>
    </ligand>
</feature>
<dbReference type="SUPFAM" id="SSF56300">
    <property type="entry name" value="Metallo-dependent phosphatases"/>
    <property type="match status" value="1"/>
</dbReference>
<dbReference type="NCBIfam" id="TIGR00282">
    <property type="entry name" value="TIGR00282 family metallophosphoesterase"/>
    <property type="match status" value="1"/>
</dbReference>
<evidence type="ECO:0000313" key="9">
    <source>
        <dbReference type="Proteomes" id="UP000199488"/>
    </source>
</evidence>
<accession>A0A1H2QER6</accession>
<feature type="binding site" evidence="7">
    <location>
        <position position="67"/>
    </location>
    <ligand>
        <name>Fe cation</name>
        <dbReference type="ChEBI" id="CHEBI:24875"/>
        <label>2</label>
    </ligand>
</feature>
<keyword evidence="9" id="KW-1185">Reference proteome</keyword>
<protein>
    <recommendedName>
        <fullName evidence="10">Metallophosphoesterase</fullName>
    </recommendedName>
</protein>
<dbReference type="PANTHER" id="PTHR36303">
    <property type="entry name" value="2',3'-CYCLIC-NUCLEOTIDE 2'-PHOSPHODIESTERASE"/>
    <property type="match status" value="1"/>
</dbReference>
<dbReference type="RefSeq" id="WP_091610366.1">
    <property type="nucleotide sequence ID" value="NZ_FNNC01000001.1"/>
</dbReference>
<evidence type="ECO:0008006" key="10">
    <source>
        <dbReference type="Google" id="ProtNLM"/>
    </source>
</evidence>
<dbReference type="EMBL" id="FNNC01000001">
    <property type="protein sequence ID" value="SDW05545.1"/>
    <property type="molecule type" value="Genomic_DNA"/>
</dbReference>
<comment type="cofactor">
    <cofactor evidence="1">
        <name>Fe(3+)</name>
        <dbReference type="ChEBI" id="CHEBI:29034"/>
    </cofactor>
</comment>
<evidence type="ECO:0000313" key="8">
    <source>
        <dbReference type="EMBL" id="SDW05545.1"/>
    </source>
</evidence>
<comment type="similarity">
    <text evidence="5">Belongs to the YmdB-like family.</text>
</comment>
<dbReference type="FunFam" id="3.60.21.10:FF:000016">
    <property type="entry name" value="Putative metallophosphoesterase"/>
    <property type="match status" value="1"/>
</dbReference>
<reference evidence="8 9" key="1">
    <citation type="submission" date="2016-10" db="EMBL/GenBank/DDBJ databases">
        <authorList>
            <person name="de Groot N.N."/>
        </authorList>
    </citation>
    <scope>NUCLEOTIDE SEQUENCE [LARGE SCALE GENOMIC DNA]</scope>
    <source>
        <strain evidence="8 9">DSM 23126</strain>
    </source>
</reference>
<feature type="binding site" evidence="7">
    <location>
        <position position="39"/>
    </location>
    <ligand>
        <name>Fe cation</name>
        <dbReference type="ChEBI" id="CHEBI:24875"/>
        <label>1</label>
    </ligand>
</feature>
<feature type="binding site" evidence="7">
    <location>
        <position position="178"/>
    </location>
    <ligand>
        <name>Fe cation</name>
        <dbReference type="ChEBI" id="CHEBI:24875"/>
        <label>1</label>
    </ligand>
</feature>
<evidence type="ECO:0000256" key="7">
    <source>
        <dbReference type="PIRSR" id="PIRSR004789-51"/>
    </source>
</evidence>
<dbReference type="PANTHER" id="PTHR36303:SF1">
    <property type="entry name" value="2',3'-CYCLIC-NUCLEOTIDE 2'-PHOSPHODIESTERASE"/>
    <property type="match status" value="1"/>
</dbReference>
<dbReference type="STRING" id="1122204.SAMN05421781_0286"/>
<dbReference type="PIRSF" id="PIRSF004789">
    <property type="entry name" value="DR1281"/>
    <property type="match status" value="1"/>
</dbReference>
<evidence type="ECO:0000256" key="3">
    <source>
        <dbReference type="ARBA" id="ARBA00022801"/>
    </source>
</evidence>
<evidence type="ECO:0000256" key="6">
    <source>
        <dbReference type="PIRSR" id="PIRSR004789-50"/>
    </source>
</evidence>
<feature type="active site" description="Proton donor" evidence="6">
    <location>
        <position position="68"/>
    </location>
</feature>
<evidence type="ECO:0000256" key="5">
    <source>
        <dbReference type="ARBA" id="ARBA00061401"/>
    </source>
</evidence>
<dbReference type="InterPro" id="IPR029052">
    <property type="entry name" value="Metallo-depent_PP-like"/>
</dbReference>
<feature type="binding site" evidence="7">
    <location>
        <position position="151"/>
    </location>
    <ligand>
        <name>Fe cation</name>
        <dbReference type="ChEBI" id="CHEBI:24875"/>
        <label>2</label>
    </ligand>
</feature>
<feature type="binding site" evidence="7">
    <location>
        <position position="8"/>
    </location>
    <ligand>
        <name>Fe cation</name>
        <dbReference type="ChEBI" id="CHEBI:24875"/>
        <label>1</label>
    </ligand>
</feature>
<gene>
    <name evidence="8" type="ORF">SAMN05421781_0286</name>
</gene>
<name>A0A1H2QER6_9BACI</name>
<dbReference type="AlphaFoldDB" id="A0A1H2QER6"/>
<keyword evidence="2 7" id="KW-0479">Metal-binding</keyword>
<keyword evidence="3" id="KW-0378">Hydrolase</keyword>
<dbReference type="Pfam" id="PF13277">
    <property type="entry name" value="YmdB"/>
    <property type="match status" value="1"/>
</dbReference>
<dbReference type="Proteomes" id="UP000199488">
    <property type="component" value="Unassembled WGS sequence"/>
</dbReference>